<evidence type="ECO:0000313" key="2">
    <source>
        <dbReference type="EMBL" id="PZX19110.1"/>
    </source>
</evidence>
<dbReference type="AlphaFoldDB" id="A0A2W7NGX8"/>
<dbReference type="InterPro" id="IPR041698">
    <property type="entry name" value="Methyltransf_25"/>
</dbReference>
<dbReference type="EMBL" id="QKZL01000002">
    <property type="protein sequence ID" value="PZX19110.1"/>
    <property type="molecule type" value="Genomic_DNA"/>
</dbReference>
<accession>A0A2W7NGX8</accession>
<keyword evidence="2" id="KW-0489">Methyltransferase</keyword>
<feature type="domain" description="Methyltransferase" evidence="1">
    <location>
        <begin position="47"/>
        <end position="134"/>
    </location>
</feature>
<organism evidence="2 3">
    <name type="scientific">Palleronia aestuarii</name>
    <dbReference type="NCBI Taxonomy" id="568105"/>
    <lineage>
        <taxon>Bacteria</taxon>
        <taxon>Pseudomonadati</taxon>
        <taxon>Pseudomonadota</taxon>
        <taxon>Alphaproteobacteria</taxon>
        <taxon>Rhodobacterales</taxon>
        <taxon>Roseobacteraceae</taxon>
        <taxon>Palleronia</taxon>
    </lineage>
</organism>
<dbReference type="GO" id="GO:0008168">
    <property type="term" value="F:methyltransferase activity"/>
    <property type="evidence" value="ECO:0007669"/>
    <property type="project" value="UniProtKB-KW"/>
</dbReference>
<dbReference type="OrthoDB" id="9804312at2"/>
<gene>
    <name evidence="2" type="ORF">LX81_00810</name>
</gene>
<protein>
    <submittedName>
        <fullName evidence="2">Methyltransferase family protein</fullName>
    </submittedName>
</protein>
<comment type="caution">
    <text evidence="2">The sequence shown here is derived from an EMBL/GenBank/DDBJ whole genome shotgun (WGS) entry which is preliminary data.</text>
</comment>
<evidence type="ECO:0000259" key="1">
    <source>
        <dbReference type="Pfam" id="PF13649"/>
    </source>
</evidence>
<keyword evidence="2" id="KW-0808">Transferase</keyword>
<evidence type="ECO:0000313" key="3">
    <source>
        <dbReference type="Proteomes" id="UP000248916"/>
    </source>
</evidence>
<proteinExistence type="predicted"/>
<dbReference type="CDD" id="cd02440">
    <property type="entry name" value="AdoMet_MTases"/>
    <property type="match status" value="1"/>
</dbReference>
<dbReference type="Pfam" id="PF13649">
    <property type="entry name" value="Methyltransf_25"/>
    <property type="match status" value="1"/>
</dbReference>
<name>A0A2W7NGX8_9RHOB</name>
<dbReference type="GO" id="GO:0032259">
    <property type="term" value="P:methylation"/>
    <property type="evidence" value="ECO:0007669"/>
    <property type="project" value="UniProtKB-KW"/>
</dbReference>
<dbReference type="InterPro" id="IPR029063">
    <property type="entry name" value="SAM-dependent_MTases_sf"/>
</dbReference>
<reference evidence="2 3" key="1">
    <citation type="submission" date="2018-06" db="EMBL/GenBank/DDBJ databases">
        <title>Genomic Encyclopedia of Archaeal and Bacterial Type Strains, Phase II (KMG-II): from individual species to whole genera.</title>
        <authorList>
            <person name="Goeker M."/>
        </authorList>
    </citation>
    <scope>NUCLEOTIDE SEQUENCE [LARGE SCALE GENOMIC DNA]</scope>
    <source>
        <strain evidence="2 3">DSM 22009</strain>
    </source>
</reference>
<dbReference type="SUPFAM" id="SSF53335">
    <property type="entry name" value="S-adenosyl-L-methionine-dependent methyltransferases"/>
    <property type="match status" value="1"/>
</dbReference>
<dbReference type="Proteomes" id="UP000248916">
    <property type="component" value="Unassembled WGS sequence"/>
</dbReference>
<dbReference type="Gene3D" id="3.40.50.150">
    <property type="entry name" value="Vaccinia Virus protein VP39"/>
    <property type="match status" value="1"/>
</dbReference>
<dbReference type="RefSeq" id="WP_111535980.1">
    <property type="nucleotide sequence ID" value="NZ_QKZL01000002.1"/>
</dbReference>
<sequence>MTIDQRTLDVYAALIDDYVEKIAIRRAGPSPELDRFVRALPEGTGAVLDWGAGMGQSASLLEGLGVRVEATDASREMADVARELGITVRIEPFEALEPGERFRGIWSHISLCHAPRDAISGLVALAHSVLVPGGIFYMTSKAGSGEGRDTLGRFFSYWEIADLDRITSKTGLEKMFASEYHDTGFTGQTDRCVIHMSRKPDA</sequence>
<keyword evidence="3" id="KW-1185">Reference proteome</keyword>